<keyword evidence="4 7" id="KW-0812">Transmembrane</keyword>
<keyword evidence="6 7" id="KW-0472">Membrane</keyword>
<evidence type="ECO:0000256" key="3">
    <source>
        <dbReference type="ARBA" id="ARBA00022475"/>
    </source>
</evidence>
<feature type="transmembrane region" description="Helical" evidence="7">
    <location>
        <begin position="197"/>
        <end position="215"/>
    </location>
</feature>
<evidence type="ECO:0000259" key="8">
    <source>
        <dbReference type="PROSITE" id="PS50928"/>
    </source>
</evidence>
<comment type="similarity">
    <text evidence="7">Belongs to the binding-protein-dependent transport system permease family.</text>
</comment>
<dbReference type="PANTHER" id="PTHR30465">
    <property type="entry name" value="INNER MEMBRANE ABC TRANSPORTER"/>
    <property type="match status" value="1"/>
</dbReference>
<evidence type="ECO:0000256" key="1">
    <source>
        <dbReference type="ARBA" id="ARBA00004651"/>
    </source>
</evidence>
<keyword evidence="3" id="KW-1003">Cell membrane</keyword>
<dbReference type="PANTHER" id="PTHR30465:SF31">
    <property type="entry name" value="OLIGOPEPTIDE ABC TRANSPORTER, PERMEASE PROTEIN"/>
    <property type="match status" value="1"/>
</dbReference>
<dbReference type="PROSITE" id="PS50928">
    <property type="entry name" value="ABC_TM1"/>
    <property type="match status" value="1"/>
</dbReference>
<reference evidence="9" key="1">
    <citation type="journal article" date="2020" name="mSystems">
        <title>Genome- and Community-Level Interaction Insights into Carbon Utilization and Element Cycling Functions of Hydrothermarchaeota in Hydrothermal Sediment.</title>
        <authorList>
            <person name="Zhou Z."/>
            <person name="Liu Y."/>
            <person name="Xu W."/>
            <person name="Pan J."/>
            <person name="Luo Z.H."/>
            <person name="Li M."/>
        </authorList>
    </citation>
    <scope>NUCLEOTIDE SEQUENCE [LARGE SCALE GENOMIC DNA]</scope>
    <source>
        <strain evidence="9">SpSt-70</strain>
    </source>
</reference>
<dbReference type="EMBL" id="DTDV01000023">
    <property type="protein sequence ID" value="HGK24590.1"/>
    <property type="molecule type" value="Genomic_DNA"/>
</dbReference>
<proteinExistence type="inferred from homology"/>
<evidence type="ECO:0000256" key="2">
    <source>
        <dbReference type="ARBA" id="ARBA00022448"/>
    </source>
</evidence>
<dbReference type="GO" id="GO:0005886">
    <property type="term" value="C:plasma membrane"/>
    <property type="evidence" value="ECO:0007669"/>
    <property type="project" value="UniProtKB-SubCell"/>
</dbReference>
<accession>A0A7V4DYA6</accession>
<feature type="domain" description="ABC transmembrane type-1" evidence="8">
    <location>
        <begin position="109"/>
        <end position="324"/>
    </location>
</feature>
<dbReference type="SUPFAM" id="SSF161098">
    <property type="entry name" value="MetI-like"/>
    <property type="match status" value="1"/>
</dbReference>
<dbReference type="InterPro" id="IPR000515">
    <property type="entry name" value="MetI-like"/>
</dbReference>
<dbReference type="RefSeq" id="WP_149122336.1">
    <property type="nucleotide sequence ID" value="NZ_VTFL01000001.1"/>
</dbReference>
<dbReference type="GO" id="GO:0055085">
    <property type="term" value="P:transmembrane transport"/>
    <property type="evidence" value="ECO:0007669"/>
    <property type="project" value="InterPro"/>
</dbReference>
<gene>
    <name evidence="9" type="ORF">ENU78_09245</name>
</gene>
<comment type="subcellular location">
    <subcellularLocation>
        <location evidence="1 7">Cell membrane</location>
        <topology evidence="1 7">Multi-pass membrane protein</topology>
    </subcellularLocation>
</comment>
<sequence>MSFVKRYLIPRLIQYIIVTFLGLTAIFLFPRLLPVDPIKQELIRYQTFGVYVSPEQQEQIMKTLKQLYGLEGSLWEQYLSFWKRLFKFDFGPSLSRFPTPVNKVIGMALPWTVGLLSFTTITAWILAVIIGGIVGYYRKRWMEVFNFVIMIIRPIPYYITSLIFLILFAYIFPIFPLSGGVGIGTTLAFNLSTILNILKHAILPALTLIVVGFCWQFQSMKLITQSTKNEDHVIYAKIAGVNDSKIVMNHVIRNAMLPMVTQLGLQFGTIFSGTLITEMVFAYPGIGWILYDSIMRADYNLIMGIMCISVIAVTTSILFLDLVYPLFDPRVRYR</sequence>
<feature type="transmembrane region" description="Helical" evidence="7">
    <location>
        <begin position="115"/>
        <end position="137"/>
    </location>
</feature>
<feature type="transmembrane region" description="Helical" evidence="7">
    <location>
        <begin position="301"/>
        <end position="324"/>
    </location>
</feature>
<feature type="transmembrane region" description="Helical" evidence="7">
    <location>
        <begin position="12"/>
        <end position="33"/>
    </location>
</feature>
<keyword evidence="2 7" id="KW-0813">Transport</keyword>
<dbReference type="Gene3D" id="1.10.3720.10">
    <property type="entry name" value="MetI-like"/>
    <property type="match status" value="1"/>
</dbReference>
<evidence type="ECO:0000256" key="6">
    <source>
        <dbReference type="ARBA" id="ARBA00023136"/>
    </source>
</evidence>
<feature type="transmembrane region" description="Helical" evidence="7">
    <location>
        <begin position="263"/>
        <end position="289"/>
    </location>
</feature>
<organism evidence="9">
    <name type="scientific">Dictyoglomus thermophilum</name>
    <dbReference type="NCBI Taxonomy" id="14"/>
    <lineage>
        <taxon>Bacteria</taxon>
        <taxon>Pseudomonadati</taxon>
        <taxon>Dictyoglomota</taxon>
        <taxon>Dictyoglomia</taxon>
        <taxon>Dictyoglomales</taxon>
        <taxon>Dictyoglomaceae</taxon>
        <taxon>Dictyoglomus</taxon>
    </lineage>
</organism>
<evidence type="ECO:0000313" key="9">
    <source>
        <dbReference type="EMBL" id="HGK24590.1"/>
    </source>
</evidence>
<evidence type="ECO:0000256" key="7">
    <source>
        <dbReference type="RuleBase" id="RU363032"/>
    </source>
</evidence>
<dbReference type="Pfam" id="PF00528">
    <property type="entry name" value="BPD_transp_1"/>
    <property type="match status" value="1"/>
</dbReference>
<dbReference type="AlphaFoldDB" id="A0A7V4DYA6"/>
<evidence type="ECO:0000256" key="4">
    <source>
        <dbReference type="ARBA" id="ARBA00022692"/>
    </source>
</evidence>
<dbReference type="InterPro" id="IPR035906">
    <property type="entry name" value="MetI-like_sf"/>
</dbReference>
<protein>
    <submittedName>
        <fullName evidence="9">ABC transporter permease</fullName>
    </submittedName>
</protein>
<evidence type="ECO:0000256" key="5">
    <source>
        <dbReference type="ARBA" id="ARBA00022989"/>
    </source>
</evidence>
<name>A0A7V4DYA6_DICTH</name>
<keyword evidence="5 7" id="KW-1133">Transmembrane helix</keyword>
<dbReference type="CDD" id="cd06261">
    <property type="entry name" value="TM_PBP2"/>
    <property type="match status" value="1"/>
</dbReference>
<feature type="transmembrane region" description="Helical" evidence="7">
    <location>
        <begin position="157"/>
        <end position="177"/>
    </location>
</feature>
<comment type="caution">
    <text evidence="9">The sequence shown here is derived from an EMBL/GenBank/DDBJ whole genome shotgun (WGS) entry which is preliminary data.</text>
</comment>